<name>A0AAN7DJ58_9FUNG</name>
<feature type="region of interest" description="Disordered" evidence="1">
    <location>
        <begin position="451"/>
        <end position="470"/>
    </location>
</feature>
<evidence type="ECO:0000313" key="2">
    <source>
        <dbReference type="EMBL" id="KAK4518417.1"/>
    </source>
</evidence>
<dbReference type="GeneID" id="89952320"/>
<dbReference type="EMBL" id="JASEJX010000012">
    <property type="protein sequence ID" value="KAK4518417.1"/>
    <property type="molecule type" value="Genomic_DNA"/>
</dbReference>
<organism evidence="2 3">
    <name type="scientific">Mucor velutinosus</name>
    <dbReference type="NCBI Taxonomy" id="708070"/>
    <lineage>
        <taxon>Eukaryota</taxon>
        <taxon>Fungi</taxon>
        <taxon>Fungi incertae sedis</taxon>
        <taxon>Mucoromycota</taxon>
        <taxon>Mucoromycotina</taxon>
        <taxon>Mucoromycetes</taxon>
        <taxon>Mucorales</taxon>
        <taxon>Mucorineae</taxon>
        <taxon>Mucoraceae</taxon>
        <taxon>Mucor</taxon>
    </lineage>
</organism>
<dbReference type="AlphaFoldDB" id="A0AAN7DJ58"/>
<feature type="compositionally biased region" description="Basic residues" evidence="1">
    <location>
        <begin position="458"/>
        <end position="470"/>
    </location>
</feature>
<reference evidence="2 3" key="1">
    <citation type="submission" date="2022-11" db="EMBL/GenBank/DDBJ databases">
        <title>Mucor velutinosus strain NIH1002 WGS.</title>
        <authorList>
            <person name="Subramanian P."/>
            <person name="Mullikin J.C."/>
            <person name="Segre J.A."/>
            <person name="Zelazny A.M."/>
        </authorList>
    </citation>
    <scope>NUCLEOTIDE SEQUENCE [LARGE SCALE GENOMIC DNA]</scope>
    <source>
        <strain evidence="2 3">NIH1002</strain>
    </source>
</reference>
<sequence>MLNQCRYCSDLFETKGKRDSHTLDQHVSTVIVGETNVSRTASGFPCPRCRKSLKSAKTLKIHLAKKQLPCLFVYDSAPQSDPRESLSLKVEPDALTNTATTAETTSSVNISKESPLIESTASNVSTASTLLLTSSPTSSTLSSSIVLDELSFSPPPMEDRLLFNSIDVSAQFYKFQLDAQSRLREDAAFTIEEHMQHILALSSVLLLKPARTHEDLHRHIDLNTCEGLRRHILSKQQTAYQPFPTSTRNRLEEIMGQMDLDGDRNNICTRLGASRQISAMIQEDGLNSTNRILLAVRNMTSVSDEEKQATTRPDASINITNGAALSKRIGCGEVKAQYQALNHRLVGIDLMRITVLAKAASDKHKLKEIFTFTVVGKYATFYIFTRAQAYLYTMCEIAHIQLPLTLDHVPLFLSQLDKVVRIISCFQYTLNSGNHSYANDPFTLTDNMLHNATDPKSSRKRKSITSHYNH</sequence>
<keyword evidence="3" id="KW-1185">Reference proteome</keyword>
<dbReference type="RefSeq" id="XP_064685083.1">
    <property type="nucleotide sequence ID" value="XM_064827881.1"/>
</dbReference>
<dbReference type="Proteomes" id="UP001304243">
    <property type="component" value="Unassembled WGS sequence"/>
</dbReference>
<comment type="caution">
    <text evidence="2">The sequence shown here is derived from an EMBL/GenBank/DDBJ whole genome shotgun (WGS) entry which is preliminary data.</text>
</comment>
<evidence type="ECO:0000256" key="1">
    <source>
        <dbReference type="SAM" id="MobiDB-lite"/>
    </source>
</evidence>
<gene>
    <name evidence="2" type="ORF">ATC70_008634</name>
</gene>
<evidence type="ECO:0000313" key="3">
    <source>
        <dbReference type="Proteomes" id="UP001304243"/>
    </source>
</evidence>
<protein>
    <submittedName>
        <fullName evidence="2">Uncharacterized protein</fullName>
    </submittedName>
</protein>
<accession>A0AAN7DJ58</accession>
<proteinExistence type="predicted"/>